<proteinExistence type="predicted"/>
<name>A0A7E4W6W2_PANRE</name>
<feature type="chain" id="PRO_5029005543" evidence="9">
    <location>
        <begin position="20"/>
        <end position="96"/>
    </location>
</feature>
<comment type="subcellular location">
    <subcellularLocation>
        <location evidence="2">Endomembrane system</location>
    </subcellularLocation>
    <subcellularLocation>
        <location evidence="1">Membrane</location>
        <topology evidence="1">Single-pass membrane protein</topology>
    </subcellularLocation>
</comment>
<keyword evidence="3" id="KW-0812">Transmembrane</keyword>
<dbReference type="InterPro" id="IPR036055">
    <property type="entry name" value="LDL_receptor-like_sf"/>
</dbReference>
<feature type="disulfide bond" evidence="8">
    <location>
        <begin position="26"/>
        <end position="38"/>
    </location>
</feature>
<evidence type="ECO:0000256" key="5">
    <source>
        <dbReference type="ARBA" id="ARBA00022989"/>
    </source>
</evidence>
<keyword evidence="7 8" id="KW-1015">Disulfide bond</keyword>
<dbReference type="Gene3D" id="4.10.1220.10">
    <property type="entry name" value="EGF-type module"/>
    <property type="match status" value="1"/>
</dbReference>
<reference evidence="10" key="1">
    <citation type="journal article" date="2013" name="Genetics">
        <title>The draft genome and transcriptome of Panagrellus redivivus are shaped by the harsh demands of a free-living lifestyle.</title>
        <authorList>
            <person name="Srinivasan J."/>
            <person name="Dillman A.R."/>
            <person name="Macchietto M.G."/>
            <person name="Heikkinen L."/>
            <person name="Lakso M."/>
            <person name="Fracchia K.M."/>
            <person name="Antoshechkin I."/>
            <person name="Mortazavi A."/>
            <person name="Wong G."/>
            <person name="Sternberg P.W."/>
        </authorList>
    </citation>
    <scope>NUCLEOTIDE SEQUENCE [LARGE SCALE GENOMIC DNA]</scope>
    <source>
        <strain evidence="10">MT8872</strain>
    </source>
</reference>
<dbReference type="GO" id="GO:0012505">
    <property type="term" value="C:endomembrane system"/>
    <property type="evidence" value="ECO:0007669"/>
    <property type="project" value="UniProtKB-SubCell"/>
</dbReference>
<evidence type="ECO:0000313" key="11">
    <source>
        <dbReference type="WBParaSite" id="Pan_g6983.t1"/>
    </source>
</evidence>
<dbReference type="WBParaSite" id="Pan_g6983.t1">
    <property type="protein sequence ID" value="Pan_g6983.t1"/>
    <property type="gene ID" value="Pan_g6983"/>
</dbReference>
<dbReference type="PROSITE" id="PS50068">
    <property type="entry name" value="LDLRA_2"/>
    <property type="match status" value="2"/>
</dbReference>
<dbReference type="InterPro" id="IPR002172">
    <property type="entry name" value="LDrepeatLR_classA_rpt"/>
</dbReference>
<dbReference type="InterPro" id="IPR050685">
    <property type="entry name" value="LDLR"/>
</dbReference>
<evidence type="ECO:0000256" key="3">
    <source>
        <dbReference type="ARBA" id="ARBA00022692"/>
    </source>
</evidence>
<evidence type="ECO:0000313" key="10">
    <source>
        <dbReference type="Proteomes" id="UP000492821"/>
    </source>
</evidence>
<dbReference type="Pfam" id="PF00057">
    <property type="entry name" value="Ldl_recept_a"/>
    <property type="match status" value="2"/>
</dbReference>
<dbReference type="PRINTS" id="PR00261">
    <property type="entry name" value="LDLRECEPTOR"/>
</dbReference>
<feature type="disulfide bond" evidence="8">
    <location>
        <begin position="73"/>
        <end position="91"/>
    </location>
</feature>
<keyword evidence="4" id="KW-0677">Repeat</keyword>
<feature type="signal peptide" evidence="9">
    <location>
        <begin position="1"/>
        <end position="19"/>
    </location>
</feature>
<evidence type="ECO:0000256" key="9">
    <source>
        <dbReference type="SAM" id="SignalP"/>
    </source>
</evidence>
<keyword evidence="10" id="KW-1185">Reference proteome</keyword>
<evidence type="ECO:0000256" key="1">
    <source>
        <dbReference type="ARBA" id="ARBA00004167"/>
    </source>
</evidence>
<dbReference type="GO" id="GO:0016192">
    <property type="term" value="P:vesicle-mediated transport"/>
    <property type="evidence" value="ECO:0007669"/>
    <property type="project" value="UniProtKB-ARBA"/>
</dbReference>
<evidence type="ECO:0000256" key="8">
    <source>
        <dbReference type="PROSITE-ProRule" id="PRU00124"/>
    </source>
</evidence>
<dbReference type="PANTHER" id="PTHR24270">
    <property type="entry name" value="LOW-DENSITY LIPOPROTEIN RECEPTOR-RELATED"/>
    <property type="match status" value="1"/>
</dbReference>
<evidence type="ECO:0000256" key="7">
    <source>
        <dbReference type="ARBA" id="ARBA00023157"/>
    </source>
</evidence>
<reference evidence="11" key="2">
    <citation type="submission" date="2020-10" db="UniProtKB">
        <authorList>
            <consortium name="WormBaseParasite"/>
        </authorList>
    </citation>
    <scope>IDENTIFICATION</scope>
</reference>
<organism evidence="10 11">
    <name type="scientific">Panagrellus redivivus</name>
    <name type="common">Microworm</name>
    <dbReference type="NCBI Taxonomy" id="6233"/>
    <lineage>
        <taxon>Eukaryota</taxon>
        <taxon>Metazoa</taxon>
        <taxon>Ecdysozoa</taxon>
        <taxon>Nematoda</taxon>
        <taxon>Chromadorea</taxon>
        <taxon>Rhabditida</taxon>
        <taxon>Tylenchina</taxon>
        <taxon>Panagrolaimomorpha</taxon>
        <taxon>Panagrolaimoidea</taxon>
        <taxon>Panagrolaimidae</taxon>
        <taxon>Panagrellus</taxon>
    </lineage>
</organism>
<dbReference type="AlphaFoldDB" id="A0A7E4W6W2"/>
<feature type="disulfide bond" evidence="8">
    <location>
        <begin position="66"/>
        <end position="78"/>
    </location>
</feature>
<keyword evidence="6" id="KW-0472">Membrane</keyword>
<keyword evidence="5" id="KW-1133">Transmembrane helix</keyword>
<dbReference type="Proteomes" id="UP000492821">
    <property type="component" value="Unassembled WGS sequence"/>
</dbReference>
<evidence type="ECO:0000256" key="4">
    <source>
        <dbReference type="ARBA" id="ARBA00022737"/>
    </source>
</evidence>
<sequence>MMRLLLVAAAALLLPNVVAFSRAVSCDLEHEYSCGFQCIPLEFLCDNVRDCHNGLDEESCEYLHSCPIGDFMCRTGECVSSHFKCNGLAECSDGSD</sequence>
<feature type="disulfide bond" evidence="8">
    <location>
        <begin position="45"/>
        <end position="60"/>
    </location>
</feature>
<dbReference type="InterPro" id="IPR023415">
    <property type="entry name" value="LDLR_class-A_CS"/>
</dbReference>
<protein>
    <submittedName>
        <fullName evidence="11">Low-density lipoprotein receptor domain class A</fullName>
    </submittedName>
</protein>
<dbReference type="SUPFAM" id="SSF57424">
    <property type="entry name" value="LDL receptor-like module"/>
    <property type="match status" value="2"/>
</dbReference>
<dbReference type="Gene3D" id="4.10.400.10">
    <property type="entry name" value="Low-density Lipoprotein Receptor"/>
    <property type="match status" value="1"/>
</dbReference>
<keyword evidence="9" id="KW-0732">Signal</keyword>
<dbReference type="GO" id="GO:0005886">
    <property type="term" value="C:plasma membrane"/>
    <property type="evidence" value="ECO:0007669"/>
    <property type="project" value="TreeGrafter"/>
</dbReference>
<comment type="caution">
    <text evidence="8">Lacks conserved residue(s) required for the propagation of feature annotation.</text>
</comment>
<accession>A0A7E4W6W2</accession>
<evidence type="ECO:0000256" key="2">
    <source>
        <dbReference type="ARBA" id="ARBA00004308"/>
    </source>
</evidence>
<evidence type="ECO:0000256" key="6">
    <source>
        <dbReference type="ARBA" id="ARBA00023136"/>
    </source>
</evidence>
<dbReference type="PROSITE" id="PS01209">
    <property type="entry name" value="LDLRA_1"/>
    <property type="match status" value="1"/>
</dbReference>
<dbReference type="SMART" id="SM00192">
    <property type="entry name" value="LDLa"/>
    <property type="match status" value="2"/>
</dbReference>
<dbReference type="CDD" id="cd00112">
    <property type="entry name" value="LDLa"/>
    <property type="match status" value="2"/>
</dbReference>